<keyword evidence="5" id="KW-1185">Reference proteome</keyword>
<protein>
    <submittedName>
        <fullName evidence="4">NAD(P)H quinone oxidoreductase</fullName>
    </submittedName>
</protein>
<name>A0A074J1V8_9RHOB</name>
<dbReference type="Pfam" id="PF08240">
    <property type="entry name" value="ADH_N"/>
    <property type="match status" value="1"/>
</dbReference>
<dbReference type="PANTHER" id="PTHR48106">
    <property type="entry name" value="QUINONE OXIDOREDUCTASE PIG3-RELATED"/>
    <property type="match status" value="1"/>
</dbReference>
<evidence type="ECO:0000256" key="1">
    <source>
        <dbReference type="ARBA" id="ARBA00022857"/>
    </source>
</evidence>
<gene>
    <name evidence="4" type="ORF">TP2_14520</name>
</gene>
<dbReference type="Pfam" id="PF00107">
    <property type="entry name" value="ADH_zinc_N"/>
    <property type="match status" value="1"/>
</dbReference>
<dbReference type="eggNOG" id="COG0604">
    <property type="taxonomic scope" value="Bacteria"/>
</dbReference>
<dbReference type="CDD" id="cd05276">
    <property type="entry name" value="p53_inducible_oxidoreductase"/>
    <property type="match status" value="1"/>
</dbReference>
<organism evidence="4 5">
    <name type="scientific">Thioclava pacifica DSM 10166</name>
    <dbReference type="NCBI Taxonomy" id="1353537"/>
    <lineage>
        <taxon>Bacteria</taxon>
        <taxon>Pseudomonadati</taxon>
        <taxon>Pseudomonadota</taxon>
        <taxon>Alphaproteobacteria</taxon>
        <taxon>Rhodobacterales</taxon>
        <taxon>Paracoccaceae</taxon>
        <taxon>Thioclava</taxon>
    </lineage>
</organism>
<dbReference type="InterPro" id="IPR036291">
    <property type="entry name" value="NAD(P)-bd_dom_sf"/>
</dbReference>
<dbReference type="Gene3D" id="3.40.50.720">
    <property type="entry name" value="NAD(P)-binding Rossmann-like Domain"/>
    <property type="match status" value="1"/>
</dbReference>
<proteinExistence type="predicted"/>
<dbReference type="SUPFAM" id="SSF51735">
    <property type="entry name" value="NAD(P)-binding Rossmann-fold domains"/>
    <property type="match status" value="1"/>
</dbReference>
<keyword evidence="2" id="KW-0560">Oxidoreductase</keyword>
<keyword evidence="1" id="KW-0521">NADP</keyword>
<dbReference type="GO" id="GO:0016651">
    <property type="term" value="F:oxidoreductase activity, acting on NAD(P)H"/>
    <property type="evidence" value="ECO:0007669"/>
    <property type="project" value="TreeGrafter"/>
</dbReference>
<evidence type="ECO:0000313" key="5">
    <source>
        <dbReference type="Proteomes" id="UP000027432"/>
    </source>
</evidence>
<dbReference type="NCBIfam" id="TIGR02824">
    <property type="entry name" value="quinone_pig3"/>
    <property type="match status" value="1"/>
</dbReference>
<evidence type="ECO:0000259" key="3">
    <source>
        <dbReference type="SMART" id="SM00829"/>
    </source>
</evidence>
<comment type="caution">
    <text evidence="4">The sequence shown here is derived from an EMBL/GenBank/DDBJ whole genome shotgun (WGS) entry which is preliminary data.</text>
</comment>
<dbReference type="Proteomes" id="UP000027432">
    <property type="component" value="Unassembled WGS sequence"/>
</dbReference>
<dbReference type="GO" id="GO:0070402">
    <property type="term" value="F:NADPH binding"/>
    <property type="evidence" value="ECO:0007669"/>
    <property type="project" value="TreeGrafter"/>
</dbReference>
<dbReference type="InterPro" id="IPR014189">
    <property type="entry name" value="Quinone_OxRdtase_PIG3"/>
</dbReference>
<evidence type="ECO:0000256" key="2">
    <source>
        <dbReference type="ARBA" id="ARBA00023002"/>
    </source>
</evidence>
<dbReference type="InterPro" id="IPR013149">
    <property type="entry name" value="ADH-like_C"/>
</dbReference>
<dbReference type="PANTHER" id="PTHR48106:SF8">
    <property type="entry name" value="OS02G0805600 PROTEIN"/>
    <property type="match status" value="1"/>
</dbReference>
<evidence type="ECO:0000313" key="4">
    <source>
        <dbReference type="EMBL" id="KEO50479.1"/>
    </source>
</evidence>
<accession>A0A074J1V8</accession>
<dbReference type="Gene3D" id="3.90.180.10">
    <property type="entry name" value="Medium-chain alcohol dehydrogenases, catalytic domain"/>
    <property type="match status" value="1"/>
</dbReference>
<reference evidence="4 5" key="1">
    <citation type="submission" date="2013-07" db="EMBL/GenBank/DDBJ databases">
        <title>Thioclava pacifica DSM 10166 Genome Sequencing.</title>
        <authorList>
            <person name="Lai Q."/>
            <person name="Shao Z."/>
        </authorList>
    </citation>
    <scope>NUCLEOTIDE SEQUENCE [LARGE SCALE GENOMIC DNA]</scope>
    <source>
        <strain evidence="4 5">DSM 10166</strain>
    </source>
</reference>
<feature type="domain" description="Enoyl reductase (ER)" evidence="3">
    <location>
        <begin position="19"/>
        <end position="328"/>
    </location>
</feature>
<sequence length="333" mass="34778">MDAFEMPTEMRCIEISEPGGPEVLIEARRAVPVPGHGEILIEVAYAGVNRPDALQRAGAYKAPPGASDLPGLECSGRVAALGPGVTGWAVGDQVCALLPGGGYAEFVTCPAEHALPVPAGLDLKSAACLPETCYTVWSNVVMRGGLKAGERFLVHGGSSGIGTTAIQIAKALGARVFTTAGSPEKCAACEELGATAINYKTGDFVDVLRAEGGANLVLDMVGGSYIARNIKAMADDARMVFIAFLESPKAEINFAQVMLRRLTITGSTLRPQSDAAKAEIARQLLAQVWPMVNAGKLRVIHDSTFPLTEAAAAHARMESSEHIGKIVLEVKGG</sequence>
<dbReference type="SUPFAM" id="SSF50129">
    <property type="entry name" value="GroES-like"/>
    <property type="match status" value="1"/>
</dbReference>
<dbReference type="InterPro" id="IPR011032">
    <property type="entry name" value="GroES-like_sf"/>
</dbReference>
<dbReference type="AlphaFoldDB" id="A0A074J1V8"/>
<dbReference type="InterPro" id="IPR020843">
    <property type="entry name" value="ER"/>
</dbReference>
<dbReference type="InterPro" id="IPR013154">
    <property type="entry name" value="ADH-like_N"/>
</dbReference>
<dbReference type="EMBL" id="AUND01000042">
    <property type="protein sequence ID" value="KEO50479.1"/>
    <property type="molecule type" value="Genomic_DNA"/>
</dbReference>
<dbReference type="STRING" id="1353537.TP2_14520"/>
<dbReference type="SMART" id="SM00829">
    <property type="entry name" value="PKS_ER"/>
    <property type="match status" value="1"/>
</dbReference>